<dbReference type="STRING" id="75743.A0A401PSA5"/>
<comment type="caution">
    <text evidence="1">The sequence shown here is derived from an EMBL/GenBank/DDBJ whole genome shotgun (WGS) entry which is preliminary data.</text>
</comment>
<organism evidence="1 2">
    <name type="scientific">Scyliorhinus torazame</name>
    <name type="common">Cloudy catshark</name>
    <name type="synonym">Catulus torazame</name>
    <dbReference type="NCBI Taxonomy" id="75743"/>
    <lineage>
        <taxon>Eukaryota</taxon>
        <taxon>Metazoa</taxon>
        <taxon>Chordata</taxon>
        <taxon>Craniata</taxon>
        <taxon>Vertebrata</taxon>
        <taxon>Chondrichthyes</taxon>
        <taxon>Elasmobranchii</taxon>
        <taxon>Galeomorphii</taxon>
        <taxon>Galeoidea</taxon>
        <taxon>Carcharhiniformes</taxon>
        <taxon>Scyliorhinidae</taxon>
        <taxon>Scyliorhinus</taxon>
    </lineage>
</organism>
<evidence type="ECO:0000313" key="2">
    <source>
        <dbReference type="Proteomes" id="UP000288216"/>
    </source>
</evidence>
<reference evidence="1 2" key="1">
    <citation type="journal article" date="2018" name="Nat. Ecol. Evol.">
        <title>Shark genomes provide insights into elasmobranch evolution and the origin of vertebrates.</title>
        <authorList>
            <person name="Hara Y"/>
            <person name="Yamaguchi K"/>
            <person name="Onimaru K"/>
            <person name="Kadota M"/>
            <person name="Koyanagi M"/>
            <person name="Keeley SD"/>
            <person name="Tatsumi K"/>
            <person name="Tanaka K"/>
            <person name="Motone F"/>
            <person name="Kageyama Y"/>
            <person name="Nozu R"/>
            <person name="Adachi N"/>
            <person name="Nishimura O"/>
            <person name="Nakagawa R"/>
            <person name="Tanegashima C"/>
            <person name="Kiyatake I"/>
            <person name="Matsumoto R"/>
            <person name="Murakumo K"/>
            <person name="Nishida K"/>
            <person name="Terakita A"/>
            <person name="Kuratani S"/>
            <person name="Sato K"/>
            <person name="Hyodo S Kuraku.S."/>
        </authorList>
    </citation>
    <scope>NUCLEOTIDE SEQUENCE [LARGE SCALE GENOMIC DNA]</scope>
</reference>
<gene>
    <name evidence="1" type="ORF">scyTo_0020426</name>
</gene>
<keyword evidence="2" id="KW-1185">Reference proteome</keyword>
<name>A0A401PSA5_SCYTO</name>
<dbReference type="OrthoDB" id="8197617at2759"/>
<dbReference type="EMBL" id="BFAA01016474">
    <property type="protein sequence ID" value="GCB76000.1"/>
    <property type="molecule type" value="Genomic_DNA"/>
</dbReference>
<dbReference type="Proteomes" id="UP000288216">
    <property type="component" value="Unassembled WGS sequence"/>
</dbReference>
<protein>
    <submittedName>
        <fullName evidence="1">Uncharacterized protein</fullName>
    </submittedName>
</protein>
<evidence type="ECO:0000313" key="1">
    <source>
        <dbReference type="EMBL" id="GCB76000.1"/>
    </source>
</evidence>
<proteinExistence type="predicted"/>
<accession>A0A401PSA5</accession>
<dbReference type="AlphaFoldDB" id="A0A401PSA5"/>
<sequence>MDERDSPIYIPPGETEKYLGARIDPWAGVTEGEWLSKLKAWTSALQAAALRPAQKIEVLKTHVIPRLYFHLILSEVSQNTLIKLDQIIRNTTKELLHLPPHVTDGILYSNNRCGGLGMPKLEVQISSQVEDFL</sequence>